<dbReference type="EMBL" id="FUEG01000002">
    <property type="protein sequence ID" value="SJK99560.1"/>
    <property type="molecule type" value="Genomic_DNA"/>
</dbReference>
<organism evidence="2 3">
    <name type="scientific">Armillaria ostoyae</name>
    <name type="common">Armillaria root rot fungus</name>
    <dbReference type="NCBI Taxonomy" id="47428"/>
    <lineage>
        <taxon>Eukaryota</taxon>
        <taxon>Fungi</taxon>
        <taxon>Dikarya</taxon>
        <taxon>Basidiomycota</taxon>
        <taxon>Agaricomycotina</taxon>
        <taxon>Agaricomycetes</taxon>
        <taxon>Agaricomycetidae</taxon>
        <taxon>Agaricales</taxon>
        <taxon>Marasmiineae</taxon>
        <taxon>Physalacriaceae</taxon>
        <taxon>Armillaria</taxon>
    </lineage>
</organism>
<evidence type="ECO:0000313" key="3">
    <source>
        <dbReference type="Proteomes" id="UP000219338"/>
    </source>
</evidence>
<dbReference type="AlphaFoldDB" id="A0A284QSW6"/>
<dbReference type="Proteomes" id="UP000219338">
    <property type="component" value="Unassembled WGS sequence"/>
</dbReference>
<keyword evidence="3" id="KW-1185">Reference proteome</keyword>
<feature type="region of interest" description="Disordered" evidence="1">
    <location>
        <begin position="29"/>
        <end position="60"/>
    </location>
</feature>
<name>A0A284QSW6_ARMOS</name>
<proteinExistence type="predicted"/>
<sequence>MPESAVDVTSLLQEVEAFTEKLKEMDSVLARVQSSRRDRPQLPAPPEPRSQPQPQPPLYLWPLTSPPVTSTSLPYLLRLFPQVKEATITSVIQHELPPSDLYKLDPRYFDEGETKTVELGDGITYEFPNVNSSLKEYKTLSSIIVPLSTYFSILIVHLQFAGNAALLAVQMFSYTADLARMANKHGWHLVVAFHMAFFARRQREMIGGDYGGWGCFVVEFMEGMKF</sequence>
<evidence type="ECO:0000256" key="1">
    <source>
        <dbReference type="SAM" id="MobiDB-lite"/>
    </source>
</evidence>
<evidence type="ECO:0000313" key="2">
    <source>
        <dbReference type="EMBL" id="SJK99560.1"/>
    </source>
</evidence>
<gene>
    <name evidence="2" type="ORF">ARMOST_02868</name>
</gene>
<dbReference type="OMA" id="FFRYSSH"/>
<protein>
    <submittedName>
        <fullName evidence="2">Uncharacterized protein</fullName>
    </submittedName>
</protein>
<reference evidence="3" key="1">
    <citation type="journal article" date="2017" name="Nat. Ecol. Evol.">
        <title>Genome expansion and lineage-specific genetic innovations in the forest pathogenic fungi Armillaria.</title>
        <authorList>
            <person name="Sipos G."/>
            <person name="Prasanna A.N."/>
            <person name="Walter M.C."/>
            <person name="O'Connor E."/>
            <person name="Balint B."/>
            <person name="Krizsan K."/>
            <person name="Kiss B."/>
            <person name="Hess J."/>
            <person name="Varga T."/>
            <person name="Slot J."/>
            <person name="Riley R."/>
            <person name="Boka B."/>
            <person name="Rigling D."/>
            <person name="Barry K."/>
            <person name="Lee J."/>
            <person name="Mihaltcheva S."/>
            <person name="LaButti K."/>
            <person name="Lipzen A."/>
            <person name="Waldron R."/>
            <person name="Moloney N.M."/>
            <person name="Sperisen C."/>
            <person name="Kredics L."/>
            <person name="Vagvoelgyi C."/>
            <person name="Patrignani A."/>
            <person name="Fitzpatrick D."/>
            <person name="Nagy I."/>
            <person name="Doyle S."/>
            <person name="Anderson J.B."/>
            <person name="Grigoriev I.V."/>
            <person name="Gueldener U."/>
            <person name="Muensterkoetter M."/>
            <person name="Nagy L.G."/>
        </authorList>
    </citation>
    <scope>NUCLEOTIDE SEQUENCE [LARGE SCALE GENOMIC DNA]</scope>
    <source>
        <strain evidence="3">C18/9</strain>
    </source>
</reference>
<accession>A0A284QSW6</accession>
<dbReference type="OrthoDB" id="2774821at2759"/>
<feature type="compositionally biased region" description="Pro residues" evidence="1">
    <location>
        <begin position="42"/>
        <end position="59"/>
    </location>
</feature>